<accession>A0AAN6WBH1</accession>
<proteinExistence type="predicted"/>
<protein>
    <submittedName>
        <fullName evidence="1">Uncharacterized protein</fullName>
    </submittedName>
</protein>
<sequence length="204" mass="22695">MQFIHFLPGPQPREEKRKNEAVRFSLRNEELKGTGWGQDSNTKADDCLGNPKSDVCSWPGHRRCCRLLHLASRLHRRSSPPWYSLPSKCEVGETLALSPFCLSDPAVTSLVACDRRNVSGVAGVSERISFPVLICRSKKQPAARQVVLSRWLTLAIPRASGQAEKICGDPALVLPLLMVTFSISVSVLDLFLLPGWNSSLFFFF</sequence>
<name>A0AAN6WBH1_9PEZI</name>
<keyword evidence="2" id="KW-1185">Reference proteome</keyword>
<evidence type="ECO:0000313" key="2">
    <source>
        <dbReference type="Proteomes" id="UP001302321"/>
    </source>
</evidence>
<organism evidence="1 2">
    <name type="scientific">Triangularia setosa</name>
    <dbReference type="NCBI Taxonomy" id="2587417"/>
    <lineage>
        <taxon>Eukaryota</taxon>
        <taxon>Fungi</taxon>
        <taxon>Dikarya</taxon>
        <taxon>Ascomycota</taxon>
        <taxon>Pezizomycotina</taxon>
        <taxon>Sordariomycetes</taxon>
        <taxon>Sordariomycetidae</taxon>
        <taxon>Sordariales</taxon>
        <taxon>Podosporaceae</taxon>
        <taxon>Triangularia</taxon>
    </lineage>
</organism>
<gene>
    <name evidence="1" type="ORF">QBC36DRAFT_102557</name>
</gene>
<dbReference type="Proteomes" id="UP001302321">
    <property type="component" value="Unassembled WGS sequence"/>
</dbReference>
<dbReference type="EMBL" id="MU866136">
    <property type="protein sequence ID" value="KAK4178543.1"/>
    <property type="molecule type" value="Genomic_DNA"/>
</dbReference>
<comment type="caution">
    <text evidence="1">The sequence shown here is derived from an EMBL/GenBank/DDBJ whole genome shotgun (WGS) entry which is preliminary data.</text>
</comment>
<dbReference type="AlphaFoldDB" id="A0AAN6WBH1"/>
<reference evidence="1" key="1">
    <citation type="journal article" date="2023" name="Mol. Phylogenet. Evol.">
        <title>Genome-scale phylogeny and comparative genomics of the fungal order Sordariales.</title>
        <authorList>
            <person name="Hensen N."/>
            <person name="Bonometti L."/>
            <person name="Westerberg I."/>
            <person name="Brannstrom I.O."/>
            <person name="Guillou S."/>
            <person name="Cros-Aarteil S."/>
            <person name="Calhoun S."/>
            <person name="Haridas S."/>
            <person name="Kuo A."/>
            <person name="Mondo S."/>
            <person name="Pangilinan J."/>
            <person name="Riley R."/>
            <person name="LaButti K."/>
            <person name="Andreopoulos B."/>
            <person name="Lipzen A."/>
            <person name="Chen C."/>
            <person name="Yan M."/>
            <person name="Daum C."/>
            <person name="Ng V."/>
            <person name="Clum A."/>
            <person name="Steindorff A."/>
            <person name="Ohm R.A."/>
            <person name="Martin F."/>
            <person name="Silar P."/>
            <person name="Natvig D.O."/>
            <person name="Lalanne C."/>
            <person name="Gautier V."/>
            <person name="Ament-Velasquez S.L."/>
            <person name="Kruys A."/>
            <person name="Hutchinson M.I."/>
            <person name="Powell A.J."/>
            <person name="Barry K."/>
            <person name="Miller A.N."/>
            <person name="Grigoriev I.V."/>
            <person name="Debuchy R."/>
            <person name="Gladieux P."/>
            <person name="Hiltunen Thoren M."/>
            <person name="Johannesson H."/>
        </authorList>
    </citation>
    <scope>NUCLEOTIDE SEQUENCE</scope>
    <source>
        <strain evidence="1">CBS 892.96</strain>
    </source>
</reference>
<reference evidence="1" key="2">
    <citation type="submission" date="2023-05" db="EMBL/GenBank/DDBJ databases">
        <authorList>
            <consortium name="Lawrence Berkeley National Laboratory"/>
            <person name="Steindorff A."/>
            <person name="Hensen N."/>
            <person name="Bonometti L."/>
            <person name="Westerberg I."/>
            <person name="Brannstrom I.O."/>
            <person name="Guillou S."/>
            <person name="Cros-Aarteil S."/>
            <person name="Calhoun S."/>
            <person name="Haridas S."/>
            <person name="Kuo A."/>
            <person name="Mondo S."/>
            <person name="Pangilinan J."/>
            <person name="Riley R."/>
            <person name="Labutti K."/>
            <person name="Andreopoulos B."/>
            <person name="Lipzen A."/>
            <person name="Chen C."/>
            <person name="Yanf M."/>
            <person name="Daum C."/>
            <person name="Ng V."/>
            <person name="Clum A."/>
            <person name="Ohm R."/>
            <person name="Martin F."/>
            <person name="Silar P."/>
            <person name="Natvig D."/>
            <person name="Lalanne C."/>
            <person name="Gautier V."/>
            <person name="Ament-Velasquez S.L."/>
            <person name="Kruys A."/>
            <person name="Hutchinson M.I."/>
            <person name="Powell A.J."/>
            <person name="Barry K."/>
            <person name="Miller A.N."/>
            <person name="Grigoriev I.V."/>
            <person name="Debuchy R."/>
            <person name="Gladieux P."/>
            <person name="Thoren M.H."/>
            <person name="Johannesson H."/>
        </authorList>
    </citation>
    <scope>NUCLEOTIDE SEQUENCE</scope>
    <source>
        <strain evidence="1">CBS 892.96</strain>
    </source>
</reference>
<evidence type="ECO:0000313" key="1">
    <source>
        <dbReference type="EMBL" id="KAK4178543.1"/>
    </source>
</evidence>